<dbReference type="OrthoDB" id="246027at2759"/>
<dbReference type="KEGG" id="tbg:TbgDal_X2080"/>
<dbReference type="EMBL" id="FN554973">
    <property type="protein sequence ID" value="CBH15126.1"/>
    <property type="molecule type" value="Genomic_DNA"/>
</dbReference>
<protein>
    <submittedName>
        <fullName evidence="2">Uncharacterized protein</fullName>
    </submittedName>
</protein>
<dbReference type="Proteomes" id="UP000002316">
    <property type="component" value="Chromosome 10"/>
</dbReference>
<sequence>MNRVAVRLFPASTLLGESGGIGGRVPVANAHGAVKLFIVNCLCFFSLSIQTSPFSSALSARYRRLAMRAVRALTGGQQAVNELEVFLRAVADTQRRWAKRIAAQEAKVRRCMMVEDHCRKRLRRSVLRFTNERLKRLVSTDPLGHVEPKLPPASAFGAFDIPPHCVNGFGVFVMAKLHEFPSCVLDAPRVGAIADLLAAWEILPPFKKERYEAYAESVRDVTTATGTASSSGSSTNCEQRTAGVEGDAGTPTNENEAAAYGRFVRCGRRQLEAVLGPVSSAAWLGIATREWESLTLRQKRCYLSKRTK</sequence>
<gene>
    <name evidence="2" type="ORF">TbgDal_X2080</name>
</gene>
<evidence type="ECO:0000313" key="2">
    <source>
        <dbReference type="EMBL" id="CBH15126.1"/>
    </source>
</evidence>
<organism evidence="2 3">
    <name type="scientific">Trypanosoma brucei gambiense (strain MHOM/CI/86/DAL972)</name>
    <dbReference type="NCBI Taxonomy" id="679716"/>
    <lineage>
        <taxon>Eukaryota</taxon>
        <taxon>Discoba</taxon>
        <taxon>Euglenozoa</taxon>
        <taxon>Kinetoplastea</taxon>
        <taxon>Metakinetoplastina</taxon>
        <taxon>Trypanosomatida</taxon>
        <taxon>Trypanosomatidae</taxon>
        <taxon>Trypanosoma</taxon>
    </lineage>
</organism>
<evidence type="ECO:0000313" key="3">
    <source>
        <dbReference type="Proteomes" id="UP000002316"/>
    </source>
</evidence>
<accession>D0A1I4</accession>
<feature type="compositionally biased region" description="Low complexity" evidence="1">
    <location>
        <begin position="225"/>
        <end position="235"/>
    </location>
</feature>
<dbReference type="AlphaFoldDB" id="D0A1I4"/>
<name>D0A1I4_TRYB9</name>
<dbReference type="RefSeq" id="XP_011777392.1">
    <property type="nucleotide sequence ID" value="XM_011779090.1"/>
</dbReference>
<evidence type="ECO:0000256" key="1">
    <source>
        <dbReference type="SAM" id="MobiDB-lite"/>
    </source>
</evidence>
<proteinExistence type="predicted"/>
<dbReference type="GeneID" id="23865262"/>
<dbReference type="VEuPathDB" id="TriTrypDB:Tbg972.10.2080"/>
<reference evidence="3" key="1">
    <citation type="journal article" date="2010" name="PLoS Negl. Trop. Dis.">
        <title>The genome sequence of Trypanosoma brucei gambiense, causative agent of chronic human african trypanosomiasis.</title>
        <authorList>
            <person name="Jackson A.P."/>
            <person name="Sanders M."/>
            <person name="Berry A."/>
            <person name="McQuillan J."/>
            <person name="Aslett M.A."/>
            <person name="Quail M.A."/>
            <person name="Chukualim B."/>
            <person name="Capewell P."/>
            <person name="MacLeod A."/>
            <person name="Melville S.E."/>
            <person name="Gibson W."/>
            <person name="Barry J.D."/>
            <person name="Berriman M."/>
            <person name="Hertz-Fowler C."/>
        </authorList>
    </citation>
    <scope>NUCLEOTIDE SEQUENCE [LARGE SCALE GENOMIC DNA]</scope>
    <source>
        <strain evidence="3">MHOM/CI/86/DAL972</strain>
    </source>
</reference>
<feature type="region of interest" description="Disordered" evidence="1">
    <location>
        <begin position="225"/>
        <end position="253"/>
    </location>
</feature>